<dbReference type="InterPro" id="IPR016084">
    <property type="entry name" value="Haem_Oase-like_multi-hlx"/>
</dbReference>
<proteinExistence type="predicted"/>
<protein>
    <submittedName>
        <fullName evidence="1">Uncharacterized protein</fullName>
    </submittedName>
</protein>
<sequence length="173" mass="18983">MIRAKFREGARGLHGAMGSRTRGSPTADLTLRELAAIENPHSDFDRPIEDRLASFESRDDPEFHLRDHVKLPQLSEDLAALAGEREEVERSPGCGRPPLGGRIIAAHVCDVLPGDEARGCSFFHGYGAEVRPTWSSFPAAPARPCHRCGDSDLVVHPARRTFAALDRWLSHAA</sequence>
<gene>
    <name evidence="1" type="ORF">PZE19_08555</name>
</gene>
<accession>A0ABT6F8A6</accession>
<dbReference type="SUPFAM" id="SSF48613">
    <property type="entry name" value="Heme oxygenase-like"/>
    <property type="match status" value="1"/>
</dbReference>
<evidence type="ECO:0000313" key="1">
    <source>
        <dbReference type="EMBL" id="MDG3003819.1"/>
    </source>
</evidence>
<comment type="caution">
    <text evidence="1">The sequence shown here is derived from an EMBL/GenBank/DDBJ whole genome shotgun (WGS) entry which is preliminary data.</text>
</comment>
<dbReference type="EMBL" id="JARRAG010000001">
    <property type="protein sequence ID" value="MDG3003819.1"/>
    <property type="molecule type" value="Genomic_DNA"/>
</dbReference>
<dbReference type="Gene3D" id="1.20.910.10">
    <property type="entry name" value="Heme oxygenase-like"/>
    <property type="match status" value="1"/>
</dbReference>
<name>A0ABT6F8A6_9BACT</name>
<dbReference type="RefSeq" id="WP_277860166.1">
    <property type="nucleotide sequence ID" value="NZ_JARRAG010000001.1"/>
</dbReference>
<dbReference type="Proteomes" id="UP001216907">
    <property type="component" value="Unassembled WGS sequence"/>
</dbReference>
<organism evidence="1 2">
    <name type="scientific">Paludisphaera mucosa</name>
    <dbReference type="NCBI Taxonomy" id="3030827"/>
    <lineage>
        <taxon>Bacteria</taxon>
        <taxon>Pseudomonadati</taxon>
        <taxon>Planctomycetota</taxon>
        <taxon>Planctomycetia</taxon>
        <taxon>Isosphaerales</taxon>
        <taxon>Isosphaeraceae</taxon>
        <taxon>Paludisphaera</taxon>
    </lineage>
</organism>
<keyword evidence="2" id="KW-1185">Reference proteome</keyword>
<reference evidence="1 2" key="1">
    <citation type="submission" date="2023-03" db="EMBL/GenBank/DDBJ databases">
        <title>Paludisphaera mucosa sp. nov. a novel planctomycete from northern fen.</title>
        <authorList>
            <person name="Ivanova A."/>
        </authorList>
    </citation>
    <scope>NUCLEOTIDE SEQUENCE [LARGE SCALE GENOMIC DNA]</scope>
    <source>
        <strain evidence="1 2">Pla2</strain>
    </source>
</reference>
<evidence type="ECO:0000313" key="2">
    <source>
        <dbReference type="Proteomes" id="UP001216907"/>
    </source>
</evidence>